<organism evidence="2 3">
    <name type="scientific">Cuscuta epithymum</name>
    <dbReference type="NCBI Taxonomy" id="186058"/>
    <lineage>
        <taxon>Eukaryota</taxon>
        <taxon>Viridiplantae</taxon>
        <taxon>Streptophyta</taxon>
        <taxon>Embryophyta</taxon>
        <taxon>Tracheophyta</taxon>
        <taxon>Spermatophyta</taxon>
        <taxon>Magnoliopsida</taxon>
        <taxon>eudicotyledons</taxon>
        <taxon>Gunneridae</taxon>
        <taxon>Pentapetalae</taxon>
        <taxon>asterids</taxon>
        <taxon>lamiids</taxon>
        <taxon>Solanales</taxon>
        <taxon>Convolvulaceae</taxon>
        <taxon>Cuscuteae</taxon>
        <taxon>Cuscuta</taxon>
        <taxon>Cuscuta subgen. Cuscuta</taxon>
    </lineage>
</organism>
<dbReference type="EMBL" id="CAMAPF010000033">
    <property type="protein sequence ID" value="CAH9079742.1"/>
    <property type="molecule type" value="Genomic_DNA"/>
</dbReference>
<gene>
    <name evidence="2" type="ORF">CEPIT_LOCUS7034</name>
</gene>
<evidence type="ECO:0000256" key="1">
    <source>
        <dbReference type="SAM" id="Phobius"/>
    </source>
</evidence>
<reference evidence="2" key="1">
    <citation type="submission" date="2022-07" db="EMBL/GenBank/DDBJ databases">
        <authorList>
            <person name="Macas J."/>
            <person name="Novak P."/>
            <person name="Neumann P."/>
        </authorList>
    </citation>
    <scope>NUCLEOTIDE SEQUENCE</scope>
</reference>
<evidence type="ECO:0000313" key="3">
    <source>
        <dbReference type="Proteomes" id="UP001152523"/>
    </source>
</evidence>
<accession>A0AAV0CKV7</accession>
<dbReference type="AlphaFoldDB" id="A0AAV0CKV7"/>
<feature type="transmembrane region" description="Helical" evidence="1">
    <location>
        <begin position="49"/>
        <end position="66"/>
    </location>
</feature>
<proteinExistence type="predicted"/>
<protein>
    <submittedName>
        <fullName evidence="2">Uncharacterized protein</fullName>
    </submittedName>
</protein>
<name>A0AAV0CKV7_9ASTE</name>
<evidence type="ECO:0000313" key="2">
    <source>
        <dbReference type="EMBL" id="CAH9079742.1"/>
    </source>
</evidence>
<comment type="caution">
    <text evidence="2">The sequence shown here is derived from an EMBL/GenBank/DDBJ whole genome shotgun (WGS) entry which is preliminary data.</text>
</comment>
<sequence>MQLPSFALQLFHIDRAALPAALPLIMPADCSNYDMITTHFSRSYNPNKLLNPGFLSPTIVIYFLFLRRMAQPCDKSGALGKKTLLSKKDLERMVSSPEGEILD</sequence>
<keyword evidence="3" id="KW-1185">Reference proteome</keyword>
<keyword evidence="1" id="KW-0472">Membrane</keyword>
<dbReference type="Proteomes" id="UP001152523">
    <property type="component" value="Unassembled WGS sequence"/>
</dbReference>
<keyword evidence="1" id="KW-0812">Transmembrane</keyword>
<keyword evidence="1" id="KW-1133">Transmembrane helix</keyword>